<dbReference type="InterPro" id="IPR010730">
    <property type="entry name" value="HET"/>
</dbReference>
<accession>A0A1S8BKG9</accession>
<dbReference type="EMBL" id="MSZU01000075">
    <property type="protein sequence ID" value="OMP88032.1"/>
    <property type="molecule type" value="Genomic_DNA"/>
</dbReference>
<dbReference type="Proteomes" id="UP000190776">
    <property type="component" value="Unassembled WGS sequence"/>
</dbReference>
<sequence>MSINFYYEYQPLETNRHIRLLKIHHGVGPRWKGWKRHGPLFSLVDVSLDDAPKFEAVSYAWGSDARWEKLPMTNGDAMSITKSVFEALPFLVDESETGFLWIDQICINQFNDKEKGQQVGLMSQVYRSATRTLIWLGTEDRETRATIELMEYLREWKSWQTESVGGRIDDALDHPQGRAVIAKLRMRNRAAAISIISNLVSRKWFARGWVVQEFALSSHPVFVIGPYKLRSSSIADVALITIPSDGLVDPAYLRCDNLINAQLLLRSISVKPKDDIAQAFEFCRLLLFNASLFSTKDLKDRIFAYMGIWLPPGFNINYDQNTVKAYIGFTSYLIEEIGFVDIIGAGHGLRSPAFEDLEMLPSWVPDFTGYTGFASLLFNAYFARPVGWNASATRSHQKSEKRAVSEVHAFGKLVDTIKIASPMVDTRSYNLLDLYGTLQNVDKDCLSKSDFLELVSDAYNCGHWGHWGQKFSFEDLRACFEACGSHDKLTNEDISVTSAEVRPHRKEREMRSFLRIVAKEYFYWCLEKSTAGKFCLFPPLAEPGDIIVILHGCRVPHILRKTEDPARFQMVSECYLQGAMRGEAVTWAEDEADLFILV</sequence>
<dbReference type="OrthoDB" id="3548654at2759"/>
<dbReference type="InterPro" id="IPR052895">
    <property type="entry name" value="HetReg/Transcr_Mod"/>
</dbReference>
<comment type="caution">
    <text evidence="2">The sequence shown here is derived from an EMBL/GenBank/DDBJ whole genome shotgun (WGS) entry which is preliminary data.</text>
</comment>
<proteinExistence type="predicted"/>
<dbReference type="STRING" id="420778.A0A1S8BKG9"/>
<dbReference type="Pfam" id="PF06985">
    <property type="entry name" value="HET"/>
    <property type="match status" value="1"/>
</dbReference>
<dbReference type="AlphaFoldDB" id="A0A1S8BKG9"/>
<reference evidence="2 3" key="1">
    <citation type="submission" date="2017-01" db="EMBL/GenBank/DDBJ databases">
        <title>Draft genome sequence of Diplodia seriata F98.1, a fungal species involved in grapevine trunk diseases.</title>
        <authorList>
            <person name="Robert-Siegwald G."/>
            <person name="Vallet J."/>
            <person name="Abou-Mansour E."/>
            <person name="Xu J."/>
            <person name="Rey P."/>
            <person name="Bertsch C."/>
            <person name="Rego C."/>
            <person name="Larignon P."/>
            <person name="Fontaine F."/>
            <person name="Lebrun M.-H."/>
        </authorList>
    </citation>
    <scope>NUCLEOTIDE SEQUENCE [LARGE SCALE GENOMIC DNA]</scope>
    <source>
        <strain evidence="2 3">F98.1</strain>
    </source>
</reference>
<evidence type="ECO:0000313" key="2">
    <source>
        <dbReference type="EMBL" id="OMP88032.1"/>
    </source>
</evidence>
<dbReference type="PANTHER" id="PTHR24148">
    <property type="entry name" value="ANKYRIN REPEAT DOMAIN-CONTAINING PROTEIN 39 HOMOLOG-RELATED"/>
    <property type="match status" value="1"/>
</dbReference>
<dbReference type="PANTHER" id="PTHR24148:SF64">
    <property type="entry name" value="HETEROKARYON INCOMPATIBILITY DOMAIN-CONTAINING PROTEIN"/>
    <property type="match status" value="1"/>
</dbReference>
<evidence type="ECO:0000313" key="3">
    <source>
        <dbReference type="Proteomes" id="UP000190776"/>
    </source>
</evidence>
<evidence type="ECO:0000259" key="1">
    <source>
        <dbReference type="Pfam" id="PF06985"/>
    </source>
</evidence>
<gene>
    <name evidence="2" type="ORF">BK809_0002789</name>
</gene>
<protein>
    <submittedName>
        <fullName evidence="2">Heterokaryon incompatibility protein 6, OR allele</fullName>
    </submittedName>
</protein>
<organism evidence="2 3">
    <name type="scientific">Diplodia seriata</name>
    <dbReference type="NCBI Taxonomy" id="420778"/>
    <lineage>
        <taxon>Eukaryota</taxon>
        <taxon>Fungi</taxon>
        <taxon>Dikarya</taxon>
        <taxon>Ascomycota</taxon>
        <taxon>Pezizomycotina</taxon>
        <taxon>Dothideomycetes</taxon>
        <taxon>Dothideomycetes incertae sedis</taxon>
        <taxon>Botryosphaeriales</taxon>
        <taxon>Botryosphaeriaceae</taxon>
        <taxon>Diplodia</taxon>
    </lineage>
</organism>
<dbReference type="Pfam" id="PF26639">
    <property type="entry name" value="Het-6_barrel"/>
    <property type="match status" value="1"/>
</dbReference>
<name>A0A1S8BKG9_9PEZI</name>
<feature type="domain" description="Heterokaryon incompatibility" evidence="1">
    <location>
        <begin position="54"/>
        <end position="213"/>
    </location>
</feature>